<dbReference type="InterPro" id="IPR012337">
    <property type="entry name" value="RNaseH-like_sf"/>
</dbReference>
<dbReference type="PANTHER" id="PTHR33627:SF1">
    <property type="entry name" value="TRANSPOSASE"/>
    <property type="match status" value="1"/>
</dbReference>
<reference evidence="2 3" key="1">
    <citation type="submission" date="2020-03" db="EMBL/GenBank/DDBJ databases">
        <title>Whole genome shotgun sequence of Phytohabitans houttuyneae NBRC 108639.</title>
        <authorList>
            <person name="Komaki H."/>
            <person name="Tamura T."/>
        </authorList>
    </citation>
    <scope>NUCLEOTIDE SEQUENCE [LARGE SCALE GENOMIC DNA]</scope>
    <source>
        <strain evidence="2 3">NBRC 108639</strain>
    </source>
</reference>
<accession>A0A6V8KT86</accession>
<evidence type="ECO:0000313" key="2">
    <source>
        <dbReference type="EMBL" id="GFJ85027.1"/>
    </source>
</evidence>
<protein>
    <recommendedName>
        <fullName evidence="1">Transposase IS701-like DDE domain-containing protein</fullName>
    </recommendedName>
</protein>
<dbReference type="InterPro" id="IPR038721">
    <property type="entry name" value="IS701-like_DDE_dom"/>
</dbReference>
<dbReference type="Pfam" id="PF13546">
    <property type="entry name" value="DDE_5"/>
    <property type="match status" value="1"/>
</dbReference>
<reference evidence="2 3" key="2">
    <citation type="submission" date="2020-03" db="EMBL/GenBank/DDBJ databases">
        <authorList>
            <person name="Ichikawa N."/>
            <person name="Kimura A."/>
            <person name="Kitahashi Y."/>
            <person name="Uohara A."/>
        </authorList>
    </citation>
    <scope>NUCLEOTIDE SEQUENCE [LARGE SCALE GENOMIC DNA]</scope>
    <source>
        <strain evidence="2 3">NBRC 108639</strain>
    </source>
</reference>
<dbReference type="Proteomes" id="UP000482800">
    <property type="component" value="Unassembled WGS sequence"/>
</dbReference>
<name>A0A6V8KT86_9ACTN</name>
<organism evidence="2 3">
    <name type="scientific">Phytohabitans houttuyneae</name>
    <dbReference type="NCBI Taxonomy" id="1076126"/>
    <lineage>
        <taxon>Bacteria</taxon>
        <taxon>Bacillati</taxon>
        <taxon>Actinomycetota</taxon>
        <taxon>Actinomycetes</taxon>
        <taxon>Micromonosporales</taxon>
        <taxon>Micromonosporaceae</taxon>
    </lineage>
</organism>
<dbReference type="NCBIfam" id="NF033540">
    <property type="entry name" value="transpos_IS701"/>
    <property type="match status" value="1"/>
</dbReference>
<dbReference type="InterPro" id="IPR039365">
    <property type="entry name" value="IS701-like"/>
</dbReference>
<dbReference type="PANTHER" id="PTHR33627">
    <property type="entry name" value="TRANSPOSASE"/>
    <property type="match status" value="1"/>
</dbReference>
<dbReference type="AlphaFoldDB" id="A0A6V8KT86"/>
<proteinExistence type="predicted"/>
<feature type="domain" description="Transposase IS701-like DDE" evidence="1">
    <location>
        <begin position="38"/>
        <end position="248"/>
    </location>
</feature>
<evidence type="ECO:0000259" key="1">
    <source>
        <dbReference type="Pfam" id="PF13546"/>
    </source>
</evidence>
<dbReference type="SUPFAM" id="SSF53098">
    <property type="entry name" value="Ribonuclease H-like"/>
    <property type="match status" value="1"/>
</dbReference>
<evidence type="ECO:0000313" key="3">
    <source>
        <dbReference type="Proteomes" id="UP000482800"/>
    </source>
</evidence>
<sequence length="463" mass="51645">MIVDQTEYETAAACMVAAGELTREYQDELLGRVGWVFARREPRLQAGKYVRALTAEVPRKNGWQIAEWAGDATPDKTQRLLNHAVWDEKAVMGVVAGFVAEYLGAEADPLAVVVLDESGQEKKGESTCGVKRQYVGCAGRVSNAVNIVYATLATVRGHALAGARPYLPREWAEDQRRRARAGVPERVVFKTKPALAVDLLTDLHTARLLPPWATGDEVYGRDKDLRDFCEQHSMGYVFGVPCSFTVTLTSGRRVRADQALKLVPPKAWNRASCGAGSKGDRTYGWAWIATCSDRHHLLVRRNPTDPTDVAFFYAYAPDGRPATLPVLVSVAGRRWPVEEDFQVGKDQFGLDHSQVRLYTALLRHLVLAMLALAACAVTAAAMRVLSNTAAAAPTHPDDEPPEDPGLIPLTVAEVKRLANMLTRTGQRPAHHLRWSWWRRRHQARARWFHHRNRLRRSLQPARM</sequence>
<keyword evidence="3" id="KW-1185">Reference proteome</keyword>
<gene>
    <name evidence="2" type="ORF">Phou_092070</name>
</gene>
<dbReference type="EMBL" id="BLPF01000004">
    <property type="protein sequence ID" value="GFJ85027.1"/>
    <property type="molecule type" value="Genomic_DNA"/>
</dbReference>
<comment type="caution">
    <text evidence="2">The sequence shown here is derived from an EMBL/GenBank/DDBJ whole genome shotgun (WGS) entry which is preliminary data.</text>
</comment>